<dbReference type="RefSeq" id="XP_073560860.1">
    <property type="nucleotide sequence ID" value="XM_073700499.1"/>
</dbReference>
<dbReference type="Proteomes" id="UP001642720">
    <property type="component" value="Unassembled WGS sequence"/>
</dbReference>
<evidence type="ECO:0000313" key="3">
    <source>
        <dbReference type="Proteomes" id="UP001642720"/>
    </source>
</evidence>
<feature type="region of interest" description="Disordered" evidence="1">
    <location>
        <begin position="1"/>
        <end position="23"/>
    </location>
</feature>
<name>A0ABY2H8P5_9HYPO</name>
<evidence type="ECO:0000256" key="1">
    <source>
        <dbReference type="SAM" id="MobiDB-lite"/>
    </source>
</evidence>
<organism evidence="2 3">
    <name type="scientific">Trichoderma ghanense</name>
    <dbReference type="NCBI Taxonomy" id="65468"/>
    <lineage>
        <taxon>Eukaryota</taxon>
        <taxon>Fungi</taxon>
        <taxon>Dikarya</taxon>
        <taxon>Ascomycota</taxon>
        <taxon>Pezizomycotina</taxon>
        <taxon>Sordariomycetes</taxon>
        <taxon>Hypocreomycetidae</taxon>
        <taxon>Hypocreales</taxon>
        <taxon>Hypocreaceae</taxon>
        <taxon>Trichoderma</taxon>
    </lineage>
</organism>
<proteinExistence type="predicted"/>
<gene>
    <name evidence="2" type="ORF">CCMA1212_003142</name>
</gene>
<keyword evidence="3" id="KW-1185">Reference proteome</keyword>
<evidence type="ECO:0000313" key="2">
    <source>
        <dbReference type="EMBL" id="TFB04659.1"/>
    </source>
</evidence>
<sequence>MSASAAAGARAGTGSSADDIQAHGCPSTLLCWRRSSWCWDLVLPVLLGLCGDRFQVPVGVDLPIWRILL</sequence>
<feature type="compositionally biased region" description="Low complexity" evidence="1">
    <location>
        <begin position="1"/>
        <end position="17"/>
    </location>
</feature>
<comment type="caution">
    <text evidence="2">The sequence shown here is derived from an EMBL/GenBank/DDBJ whole genome shotgun (WGS) entry which is preliminary data.</text>
</comment>
<dbReference type="GeneID" id="300574949"/>
<accession>A0ABY2H8P5</accession>
<protein>
    <submittedName>
        <fullName evidence="2">Uncharacterized protein</fullName>
    </submittedName>
</protein>
<reference evidence="2 3" key="1">
    <citation type="submission" date="2018-01" db="EMBL/GenBank/DDBJ databases">
        <title>Genome characterization of the sugarcane-associated fungus Trichoderma ghanense CCMA-1212 and their application in lignocelulose bioconversion.</title>
        <authorList>
            <person name="Steindorff A.S."/>
            <person name="Mendes T.D."/>
            <person name="Vilela E.S.D."/>
            <person name="Rodrigues D.S."/>
            <person name="Formighieri E.F."/>
            <person name="Melo I.S."/>
            <person name="Favaro L.C.L."/>
        </authorList>
    </citation>
    <scope>NUCLEOTIDE SEQUENCE [LARGE SCALE GENOMIC DNA]</scope>
    <source>
        <strain evidence="2 3">CCMA-1212</strain>
    </source>
</reference>
<dbReference type="EMBL" id="PPTA01000003">
    <property type="protein sequence ID" value="TFB04659.1"/>
    <property type="molecule type" value="Genomic_DNA"/>
</dbReference>